<gene>
    <name evidence="2" type="ORF">GCM10008957_29680</name>
</gene>
<dbReference type="RefSeq" id="WP_189091301.1">
    <property type="nucleotide sequence ID" value="NZ_BMQL01000017.1"/>
</dbReference>
<reference evidence="2" key="1">
    <citation type="journal article" date="2014" name="Int. J. Syst. Evol. Microbiol.">
        <title>Complete genome sequence of Corynebacterium casei LMG S-19264T (=DSM 44701T), isolated from a smear-ripened cheese.</title>
        <authorList>
            <consortium name="US DOE Joint Genome Institute (JGI-PGF)"/>
            <person name="Walter F."/>
            <person name="Albersmeier A."/>
            <person name="Kalinowski J."/>
            <person name="Ruckert C."/>
        </authorList>
    </citation>
    <scope>NUCLEOTIDE SEQUENCE</scope>
    <source>
        <strain evidence="2">JCM 31311</strain>
    </source>
</reference>
<accession>A0A918CC45</accession>
<sequence>MSSSPSFSLPARVRVSRLPLPPAQNVRVQLNKLFPSLDVGQADAAAVALAGGRVVGAALRFAEQPQPRMELDPSWRGKGLEAALSAAVSSETGDPEASEQQP</sequence>
<reference evidence="2" key="2">
    <citation type="submission" date="2020-09" db="EMBL/GenBank/DDBJ databases">
        <authorList>
            <person name="Sun Q."/>
            <person name="Ohkuma M."/>
        </authorList>
    </citation>
    <scope>NUCLEOTIDE SEQUENCE</scope>
    <source>
        <strain evidence="2">JCM 31311</strain>
    </source>
</reference>
<evidence type="ECO:0000313" key="2">
    <source>
        <dbReference type="EMBL" id="GGR14874.1"/>
    </source>
</evidence>
<evidence type="ECO:0000256" key="1">
    <source>
        <dbReference type="SAM" id="MobiDB-lite"/>
    </source>
</evidence>
<keyword evidence="3" id="KW-1185">Reference proteome</keyword>
<dbReference type="AlphaFoldDB" id="A0A918CC45"/>
<comment type="caution">
    <text evidence="2">The sequence shown here is derived from an EMBL/GenBank/DDBJ whole genome shotgun (WGS) entry which is preliminary data.</text>
</comment>
<feature type="compositionally biased region" description="Acidic residues" evidence="1">
    <location>
        <begin position="93"/>
        <end position="102"/>
    </location>
</feature>
<feature type="region of interest" description="Disordered" evidence="1">
    <location>
        <begin position="82"/>
        <end position="102"/>
    </location>
</feature>
<name>A0A918CC45_9DEIO</name>
<organism evidence="2 3">
    <name type="scientific">Deinococcus ruber</name>
    <dbReference type="NCBI Taxonomy" id="1848197"/>
    <lineage>
        <taxon>Bacteria</taxon>
        <taxon>Thermotogati</taxon>
        <taxon>Deinococcota</taxon>
        <taxon>Deinococci</taxon>
        <taxon>Deinococcales</taxon>
        <taxon>Deinococcaceae</taxon>
        <taxon>Deinococcus</taxon>
    </lineage>
</organism>
<evidence type="ECO:0000313" key="3">
    <source>
        <dbReference type="Proteomes" id="UP000603865"/>
    </source>
</evidence>
<feature type="compositionally biased region" description="Low complexity" evidence="1">
    <location>
        <begin position="82"/>
        <end position="91"/>
    </location>
</feature>
<dbReference type="EMBL" id="BMQL01000017">
    <property type="protein sequence ID" value="GGR14874.1"/>
    <property type="molecule type" value="Genomic_DNA"/>
</dbReference>
<proteinExistence type="predicted"/>
<protein>
    <submittedName>
        <fullName evidence="2">Uncharacterized protein</fullName>
    </submittedName>
</protein>
<dbReference type="Proteomes" id="UP000603865">
    <property type="component" value="Unassembled WGS sequence"/>
</dbReference>